<feature type="domain" description="Heme-copper oxidase subunit III family profile" evidence="8">
    <location>
        <begin position="18"/>
        <end position="194"/>
    </location>
</feature>
<comment type="subcellular location">
    <subcellularLocation>
        <location evidence="6">Cell membrane</location>
        <topology evidence="6">Multi-pass membrane protein</topology>
    </subcellularLocation>
    <subcellularLocation>
        <location evidence="1">Membrane</location>
        <topology evidence="1">Multi-pass membrane protein</topology>
    </subcellularLocation>
</comment>
<evidence type="ECO:0000256" key="4">
    <source>
        <dbReference type="ARBA" id="ARBA00022989"/>
    </source>
</evidence>
<protein>
    <submittedName>
        <fullName evidence="9">Cytochrome c oxidase subunit 3</fullName>
    </submittedName>
</protein>
<proteinExistence type="inferred from homology"/>
<gene>
    <name evidence="9" type="ORF">ACFFLH_11985</name>
</gene>
<feature type="transmembrane region" description="Helical" evidence="7">
    <location>
        <begin position="91"/>
        <end position="111"/>
    </location>
</feature>
<reference evidence="9 10" key="1">
    <citation type="submission" date="2024-09" db="EMBL/GenBank/DDBJ databases">
        <authorList>
            <person name="Sun Q."/>
            <person name="Mori K."/>
        </authorList>
    </citation>
    <scope>NUCLEOTIDE SEQUENCE [LARGE SCALE GENOMIC DNA]</scope>
    <source>
        <strain evidence="9 10">ATCC 51285</strain>
    </source>
</reference>
<dbReference type="RefSeq" id="WP_027314268.1">
    <property type="nucleotide sequence ID" value="NZ_JBHLZN010000004.1"/>
</dbReference>
<feature type="transmembrane region" description="Helical" evidence="7">
    <location>
        <begin position="175"/>
        <end position="193"/>
    </location>
</feature>
<dbReference type="InterPro" id="IPR035973">
    <property type="entry name" value="Cyt_c_oxidase_su3-like_sf"/>
</dbReference>
<feature type="transmembrane region" description="Helical" evidence="7">
    <location>
        <begin position="59"/>
        <end position="79"/>
    </location>
</feature>
<keyword evidence="3 6" id="KW-0812">Transmembrane</keyword>
<dbReference type="Gene3D" id="1.20.120.80">
    <property type="entry name" value="Cytochrome c oxidase, subunit III, four-helix bundle"/>
    <property type="match status" value="1"/>
</dbReference>
<dbReference type="InterPro" id="IPR000298">
    <property type="entry name" value="Cyt_c_oxidase-like_su3"/>
</dbReference>
<dbReference type="PROSITE" id="PS50253">
    <property type="entry name" value="COX3"/>
    <property type="match status" value="1"/>
</dbReference>
<evidence type="ECO:0000256" key="6">
    <source>
        <dbReference type="RuleBase" id="RU003376"/>
    </source>
</evidence>
<dbReference type="PANTHER" id="PTHR11403:SF6">
    <property type="entry name" value="NITRIC OXIDE REDUCTASE SUBUNIT E"/>
    <property type="match status" value="1"/>
</dbReference>
<feature type="transmembrane region" description="Helical" evidence="7">
    <location>
        <begin position="132"/>
        <end position="155"/>
    </location>
</feature>
<feature type="transmembrane region" description="Helical" evidence="7">
    <location>
        <begin position="18"/>
        <end position="39"/>
    </location>
</feature>
<dbReference type="Proteomes" id="UP001589628">
    <property type="component" value="Unassembled WGS sequence"/>
</dbReference>
<sequence length="194" mass="22091">MSLALSPSLTKPSIPGDLAMWCFILAELAVFALLFLVWLIFRHQQPLLFSNGQDLLHPWLGVINTLALLSGSYAVAMAMELQQTQPRPKQAAAWLLGAWLCGLAYCLLKGWEYQQLWQQGWQLDSNAFFSSYYLLTAFHLLHVILGMLILAWMAWHLYADHADSNHSQGLQSGASYWHMVDLVWLILFPLVYLL</sequence>
<keyword evidence="4 7" id="KW-1133">Transmembrane helix</keyword>
<organism evidence="9 10">
    <name type="scientific">Balneatrix alpica</name>
    <dbReference type="NCBI Taxonomy" id="75684"/>
    <lineage>
        <taxon>Bacteria</taxon>
        <taxon>Pseudomonadati</taxon>
        <taxon>Pseudomonadota</taxon>
        <taxon>Gammaproteobacteria</taxon>
        <taxon>Oceanospirillales</taxon>
        <taxon>Balneatrichaceae</taxon>
        <taxon>Balneatrix</taxon>
    </lineage>
</organism>
<dbReference type="Pfam" id="PF00510">
    <property type="entry name" value="COX3"/>
    <property type="match status" value="1"/>
</dbReference>
<dbReference type="InterPro" id="IPR024791">
    <property type="entry name" value="Cyt_c/ubiquinol_Oxase_su3"/>
</dbReference>
<comment type="similarity">
    <text evidence="2 6">Belongs to the cytochrome c oxidase subunit 3 family.</text>
</comment>
<evidence type="ECO:0000313" key="9">
    <source>
        <dbReference type="EMBL" id="MFB9887129.1"/>
    </source>
</evidence>
<accession>A0ABV5ZG77</accession>
<evidence type="ECO:0000256" key="1">
    <source>
        <dbReference type="ARBA" id="ARBA00004141"/>
    </source>
</evidence>
<dbReference type="InterPro" id="IPR013833">
    <property type="entry name" value="Cyt_c_oxidase_su3_a-hlx"/>
</dbReference>
<dbReference type="PANTHER" id="PTHR11403">
    <property type="entry name" value="CYTOCHROME C OXIDASE SUBUNIT III"/>
    <property type="match status" value="1"/>
</dbReference>
<evidence type="ECO:0000256" key="3">
    <source>
        <dbReference type="ARBA" id="ARBA00022692"/>
    </source>
</evidence>
<comment type="caution">
    <text evidence="9">The sequence shown here is derived from an EMBL/GenBank/DDBJ whole genome shotgun (WGS) entry which is preliminary data.</text>
</comment>
<keyword evidence="5 7" id="KW-0472">Membrane</keyword>
<name>A0ABV5ZG77_9GAMM</name>
<dbReference type="SUPFAM" id="SSF81452">
    <property type="entry name" value="Cytochrome c oxidase subunit III-like"/>
    <property type="match status" value="1"/>
</dbReference>
<evidence type="ECO:0000313" key="10">
    <source>
        <dbReference type="Proteomes" id="UP001589628"/>
    </source>
</evidence>
<evidence type="ECO:0000256" key="2">
    <source>
        <dbReference type="ARBA" id="ARBA00010581"/>
    </source>
</evidence>
<evidence type="ECO:0000256" key="5">
    <source>
        <dbReference type="ARBA" id="ARBA00023136"/>
    </source>
</evidence>
<evidence type="ECO:0000259" key="8">
    <source>
        <dbReference type="PROSITE" id="PS50253"/>
    </source>
</evidence>
<evidence type="ECO:0000256" key="7">
    <source>
        <dbReference type="SAM" id="Phobius"/>
    </source>
</evidence>
<dbReference type="EMBL" id="JBHLZN010000004">
    <property type="protein sequence ID" value="MFB9887129.1"/>
    <property type="molecule type" value="Genomic_DNA"/>
</dbReference>
<keyword evidence="10" id="KW-1185">Reference proteome</keyword>